<dbReference type="GeneTree" id="ENSGT00390000016268"/>
<evidence type="ECO:0000313" key="2">
    <source>
        <dbReference type="Ensembl" id="ENSRNOP00000106895.1"/>
    </source>
</evidence>
<proteinExistence type="predicted"/>
<protein>
    <submittedName>
        <fullName evidence="2">Similar to human chromosome 11 open reading frame 42</fullName>
    </submittedName>
</protein>
<name>A0ABK0LML0_RAT</name>
<dbReference type="Pfam" id="PF15668">
    <property type="entry name" value="DUF4663"/>
    <property type="match status" value="1"/>
</dbReference>
<reference evidence="2" key="1">
    <citation type="submission" date="2024-01" db="EMBL/GenBank/DDBJ databases">
        <title>GRCr8: a new rat reference genome assembly contstructed from accurate long reads and long range scaffolding.</title>
        <authorList>
            <person name="Doris P.A."/>
            <person name="Kalbfleisch T."/>
            <person name="Li K."/>
            <person name="Howe K."/>
            <person name="Wood J."/>
        </authorList>
    </citation>
    <scope>NUCLEOTIDE SEQUENCE [LARGE SCALE GENOMIC DNA]</scope>
    <source>
        <strain evidence="2">Brown Norway</strain>
    </source>
</reference>
<evidence type="ECO:0000313" key="3">
    <source>
        <dbReference type="Proteomes" id="UP000002494"/>
    </source>
</evidence>
<dbReference type="PANTHER" id="PTHR36872:SF1">
    <property type="entry name" value="GENE 5901-RELATED"/>
    <property type="match status" value="1"/>
</dbReference>
<dbReference type="RefSeq" id="NP_001419188.1">
    <property type="nucleotide sequence ID" value="NM_001432259.1"/>
</dbReference>
<dbReference type="Proteomes" id="UP000002494">
    <property type="component" value="Chromosome 1"/>
</dbReference>
<gene>
    <name evidence="2" type="primary">C1h11orf42</name>
</gene>
<reference evidence="2" key="2">
    <citation type="submission" date="2025-08" db="UniProtKB">
        <authorList>
            <consortium name="Ensembl"/>
        </authorList>
    </citation>
    <scope>IDENTIFICATION</scope>
    <source>
        <strain evidence="2">Brown Norway</strain>
    </source>
</reference>
<dbReference type="InterPro" id="IPR031366">
    <property type="entry name" value="DUF4663"/>
</dbReference>
<dbReference type="Ensembl" id="ENSRNOT00000134702.1">
    <property type="protein sequence ID" value="ENSRNOP00000106895.1"/>
    <property type="gene ID" value="ENSRNOG00000071363.1"/>
</dbReference>
<dbReference type="PANTHER" id="PTHR36872">
    <property type="entry name" value="GENE 5901-RELATED"/>
    <property type="match status" value="1"/>
</dbReference>
<sequence length="346" mass="38191">MLVSTPHLLTLDEADATWALIKDKVIEERFGSNVVAVPFLSDAAYYDLLGVLVKQSRPAHTRLALPGRQGRRALKSVGLLPNLLEQAGSEGVFAHCTREYSPNGRAEIAYEEMRMLDGQPCRIRLHMGGLRKKVAFLLLPPGQVSLQQNLSWLRSTHSIYVIYQVFTCTWLQLGLLPTSREPQMLRLQRSLPIAFSCLKFSLQPKGVLGPQKSLTKDPLPQGANWVRPSLSIISTLAPTSVPADTPEVADVPPPVPAPPTPPPQEGPEGRPTRFSYKGRNPFRRGPYMLSGSVLGVRQRRMKLSQEMQGARPLRSGIGILVPNKHQLLHPQTTLGLCASSFQGPER</sequence>
<feature type="compositionally biased region" description="Pro residues" evidence="1">
    <location>
        <begin position="251"/>
        <end position="265"/>
    </location>
</feature>
<organism evidence="2 3">
    <name type="scientific">Rattus norvegicus</name>
    <name type="common">Rat</name>
    <dbReference type="NCBI Taxonomy" id="10116"/>
    <lineage>
        <taxon>Eukaryota</taxon>
        <taxon>Metazoa</taxon>
        <taxon>Chordata</taxon>
        <taxon>Craniata</taxon>
        <taxon>Vertebrata</taxon>
        <taxon>Euteleostomi</taxon>
        <taxon>Mammalia</taxon>
        <taxon>Eutheria</taxon>
        <taxon>Euarchontoglires</taxon>
        <taxon>Glires</taxon>
        <taxon>Rodentia</taxon>
        <taxon>Myomorpha</taxon>
        <taxon>Muroidea</taxon>
        <taxon>Muridae</taxon>
        <taxon>Murinae</taxon>
        <taxon>Rattus</taxon>
    </lineage>
</organism>
<dbReference type="GeneID" id="308908"/>
<feature type="region of interest" description="Disordered" evidence="1">
    <location>
        <begin position="241"/>
        <end position="281"/>
    </location>
</feature>
<evidence type="ECO:0000256" key="1">
    <source>
        <dbReference type="SAM" id="MobiDB-lite"/>
    </source>
</evidence>
<reference evidence="2" key="3">
    <citation type="submission" date="2025-09" db="UniProtKB">
        <authorList>
            <consortium name="Ensembl"/>
        </authorList>
    </citation>
    <scope>IDENTIFICATION</scope>
    <source>
        <strain evidence="2">Brown Norway</strain>
    </source>
</reference>
<keyword evidence="3" id="KW-1185">Reference proteome</keyword>
<accession>A0ABK0LML0</accession>